<dbReference type="Proteomes" id="UP000436655">
    <property type="component" value="Unassembled WGS sequence"/>
</dbReference>
<proteinExistence type="predicted"/>
<comment type="caution">
    <text evidence="2">The sequence shown here is derived from an EMBL/GenBank/DDBJ whole genome shotgun (WGS) entry which is preliminary data.</text>
</comment>
<keyword evidence="1" id="KW-0472">Membrane</keyword>
<feature type="transmembrane region" description="Helical" evidence="1">
    <location>
        <begin position="6"/>
        <end position="26"/>
    </location>
</feature>
<feature type="transmembrane region" description="Helical" evidence="1">
    <location>
        <begin position="38"/>
        <end position="57"/>
    </location>
</feature>
<evidence type="ECO:0000256" key="1">
    <source>
        <dbReference type="SAM" id="Phobius"/>
    </source>
</evidence>
<reference evidence="2 3" key="1">
    <citation type="journal article" date="2019" name="Syst. Appl. Microbiol.">
        <title>Polyphasic characterization of two novel Lactobacillus spp. isolated from blown salami packages: Description of Lactobacillus halodurans sp. nov. and Lactobacillus salsicarnum sp. nov.</title>
        <authorList>
            <person name="Schuster J.A."/>
            <person name="Klingl A."/>
            <person name="Vogel R.F."/>
            <person name="Ehrmann M.A."/>
        </authorList>
    </citation>
    <scope>NUCLEOTIDE SEQUENCE [LARGE SCALE GENOMIC DNA]</scope>
    <source>
        <strain evidence="2 3">TMW 1.2098</strain>
    </source>
</reference>
<dbReference type="EMBL" id="VDFN01000001">
    <property type="protein sequence ID" value="MQS43995.1"/>
    <property type="molecule type" value="Genomic_DNA"/>
</dbReference>
<organism evidence="2 3">
    <name type="scientific">Companilactobacillus mishanensis</name>
    <dbReference type="NCBI Taxonomy" id="2486008"/>
    <lineage>
        <taxon>Bacteria</taxon>
        <taxon>Bacillati</taxon>
        <taxon>Bacillota</taxon>
        <taxon>Bacilli</taxon>
        <taxon>Lactobacillales</taxon>
        <taxon>Lactobacillaceae</taxon>
        <taxon>Companilactobacillus</taxon>
    </lineage>
</organism>
<feature type="transmembrane region" description="Helical" evidence="1">
    <location>
        <begin position="63"/>
        <end position="84"/>
    </location>
</feature>
<name>A0ABW9P421_9LACO</name>
<accession>A0ABW9P421</accession>
<evidence type="ECO:0008006" key="4">
    <source>
        <dbReference type="Google" id="ProtNLM"/>
    </source>
</evidence>
<protein>
    <recommendedName>
        <fullName evidence="4">Holin</fullName>
    </recommendedName>
</protein>
<keyword evidence="1" id="KW-0812">Transmembrane</keyword>
<dbReference type="RefSeq" id="WP_153494115.1">
    <property type="nucleotide sequence ID" value="NZ_VDFN01000001.1"/>
</dbReference>
<evidence type="ECO:0000313" key="2">
    <source>
        <dbReference type="EMBL" id="MQS43995.1"/>
    </source>
</evidence>
<sequence length="108" mass="11622">MDYIMGMNLINSAELVIMAVIVYAITQALKQTKINNTYMPFIAMAVGIFVGLIIGLIFHEQELGKACLAGFLVGASTAGLFTGIKGVSGGYSTEWKPTKEQKNLDMKG</sequence>
<evidence type="ECO:0000313" key="3">
    <source>
        <dbReference type="Proteomes" id="UP000436655"/>
    </source>
</evidence>
<keyword evidence="3" id="KW-1185">Reference proteome</keyword>
<keyword evidence="1" id="KW-1133">Transmembrane helix</keyword>
<gene>
    <name evidence="2" type="ORF">FHL03_00695</name>
</gene>